<feature type="domain" description="DUF1232" evidence="5">
    <location>
        <begin position="49"/>
        <end position="83"/>
    </location>
</feature>
<dbReference type="InterPro" id="IPR010652">
    <property type="entry name" value="DUF1232"/>
</dbReference>
<sequence length="138" mass="16064">MEFMGFYDVMRENLNMYRGEYERIVDYAPDLFRLLCELLAEADLDRMDRLKLCAVIGYLVAPNDVIPEEIYGPNGYIDDVYLCSHILNEVAGRLGYGYLEEYWHGDEELEDVVVECLERSSGILGDDRWTILRYAGLE</sequence>
<evidence type="ECO:0000256" key="2">
    <source>
        <dbReference type="ARBA" id="ARBA00022692"/>
    </source>
</evidence>
<comment type="caution">
    <text evidence="6">The sequence shown here is derived from an EMBL/GenBank/DDBJ whole genome shotgun (WGS) entry which is preliminary data.</text>
</comment>
<accession>A0ABU8TTS4</accession>
<keyword evidence="4" id="KW-0472">Membrane</keyword>
<dbReference type="RefSeq" id="WP_074358902.1">
    <property type="nucleotide sequence ID" value="NZ_JAXUHJ010000008.1"/>
</dbReference>
<evidence type="ECO:0000256" key="1">
    <source>
        <dbReference type="ARBA" id="ARBA00004127"/>
    </source>
</evidence>
<evidence type="ECO:0000259" key="5">
    <source>
        <dbReference type="Pfam" id="PF06803"/>
    </source>
</evidence>
<keyword evidence="3" id="KW-1133">Transmembrane helix</keyword>
<keyword evidence="2" id="KW-0812">Transmembrane</keyword>
<protein>
    <submittedName>
        <fullName evidence="6">YkvA family protein</fullName>
    </submittedName>
</protein>
<comment type="subcellular location">
    <subcellularLocation>
        <location evidence="1">Endomembrane system</location>
        <topology evidence="1">Multi-pass membrane protein</topology>
    </subcellularLocation>
</comment>
<name>A0ABU8TTS4_METWO</name>
<dbReference type="Pfam" id="PF06803">
    <property type="entry name" value="DUF1232"/>
    <property type="match status" value="1"/>
</dbReference>
<keyword evidence="7" id="KW-1185">Reference proteome</keyword>
<evidence type="ECO:0000313" key="6">
    <source>
        <dbReference type="EMBL" id="MEJ8542461.1"/>
    </source>
</evidence>
<evidence type="ECO:0000256" key="4">
    <source>
        <dbReference type="ARBA" id="ARBA00023136"/>
    </source>
</evidence>
<proteinExistence type="predicted"/>
<organism evidence="6 7">
    <name type="scientific">Methanothermobacter wolfeii</name>
    <name type="common">Methanobacterium wolfei</name>
    <dbReference type="NCBI Taxonomy" id="145261"/>
    <lineage>
        <taxon>Archaea</taxon>
        <taxon>Methanobacteriati</taxon>
        <taxon>Methanobacteriota</taxon>
        <taxon>Methanomada group</taxon>
        <taxon>Methanobacteria</taxon>
        <taxon>Methanobacteriales</taxon>
        <taxon>Methanobacteriaceae</taxon>
        <taxon>Methanothermobacter</taxon>
    </lineage>
</organism>
<dbReference type="Proteomes" id="UP001369247">
    <property type="component" value="Unassembled WGS sequence"/>
</dbReference>
<evidence type="ECO:0000313" key="7">
    <source>
        <dbReference type="Proteomes" id="UP001369247"/>
    </source>
</evidence>
<dbReference type="EMBL" id="JAXUHJ010000008">
    <property type="protein sequence ID" value="MEJ8542461.1"/>
    <property type="molecule type" value="Genomic_DNA"/>
</dbReference>
<evidence type="ECO:0000256" key="3">
    <source>
        <dbReference type="ARBA" id="ARBA00022989"/>
    </source>
</evidence>
<gene>
    <name evidence="6" type="ORF">U2150_03005</name>
</gene>
<reference evidence="6 7" key="1">
    <citation type="submission" date="2023-12" db="EMBL/GenBank/DDBJ databases">
        <title>Phenotypic and Genomic Characterization of Methanothermobacter wolfeii Strain BSEL, a CO2-Capturing Archaeon with Minimal Nutrient Requirements.</title>
        <authorList>
            <person name="Ale Enriquez F."/>
            <person name="Ahring B.K."/>
        </authorList>
    </citation>
    <scope>NUCLEOTIDE SEQUENCE [LARGE SCALE GENOMIC DNA]</scope>
    <source>
        <strain evidence="6 7">BSEL-1</strain>
    </source>
</reference>